<organism evidence="1 2">
    <name type="scientific">Chungangia koreensis</name>
    <dbReference type="NCBI Taxonomy" id="752657"/>
    <lineage>
        <taxon>Bacteria</taxon>
        <taxon>Bacillati</taxon>
        <taxon>Bacillota</taxon>
        <taxon>Bacilli</taxon>
        <taxon>Lactobacillales</taxon>
        <taxon>Chungangia</taxon>
    </lineage>
</organism>
<keyword evidence="2" id="KW-1185">Reference proteome</keyword>
<gene>
    <name evidence="1" type="ORF">ACFOZY_00185</name>
</gene>
<reference evidence="2" key="1">
    <citation type="journal article" date="2019" name="Int. J. Syst. Evol. Microbiol.">
        <title>The Global Catalogue of Microorganisms (GCM) 10K type strain sequencing project: providing services to taxonomists for standard genome sequencing and annotation.</title>
        <authorList>
            <consortium name="The Broad Institute Genomics Platform"/>
            <consortium name="The Broad Institute Genome Sequencing Center for Infectious Disease"/>
            <person name="Wu L."/>
            <person name="Ma J."/>
        </authorList>
    </citation>
    <scope>NUCLEOTIDE SEQUENCE [LARGE SCALE GENOMIC DNA]</scope>
    <source>
        <strain evidence="2">CCUG 59778</strain>
    </source>
</reference>
<protein>
    <submittedName>
        <fullName evidence="1">DUF3888 domain-containing protein</fullName>
    </submittedName>
</protein>
<comment type="caution">
    <text evidence="1">The sequence shown here is derived from an EMBL/GenBank/DDBJ whole genome shotgun (WGS) entry which is preliminary data.</text>
</comment>
<accession>A0ABV8WYX3</accession>
<evidence type="ECO:0000313" key="1">
    <source>
        <dbReference type="EMBL" id="MFC4408841.1"/>
    </source>
</evidence>
<dbReference type="EMBL" id="JBHSEC010000001">
    <property type="protein sequence ID" value="MFC4408841.1"/>
    <property type="molecule type" value="Genomic_DNA"/>
</dbReference>
<name>A0ABV8WYX3_9LACT</name>
<dbReference type="Pfam" id="PF13027">
    <property type="entry name" value="DUF3888"/>
    <property type="match status" value="1"/>
</dbReference>
<dbReference type="InterPro" id="IPR024984">
    <property type="entry name" value="DUF3888"/>
</dbReference>
<dbReference type="RefSeq" id="WP_378150965.1">
    <property type="nucleotide sequence ID" value="NZ_JBHSEC010000001.1"/>
</dbReference>
<proteinExistence type="predicted"/>
<sequence length="146" mass="17254">MKRVIITFMIIIILVVPLQTNAASNYYQPPEKSDEELIMDMFFSLLLPHIKKPVMNYYSQYLSETPLVYPYQIKILNMKRTNQYRGFIFSLEIEITPVVGPHIEVGKDHLTFTITPSNVTLDKFEHIETYELPPNWQHIKRKQQPL</sequence>
<evidence type="ECO:0000313" key="2">
    <source>
        <dbReference type="Proteomes" id="UP001595817"/>
    </source>
</evidence>
<dbReference type="Proteomes" id="UP001595817">
    <property type="component" value="Unassembled WGS sequence"/>
</dbReference>